<dbReference type="Gene3D" id="3.60.15.10">
    <property type="entry name" value="Ribonuclease Z/Hydroxyacylglutathione hydrolase-like"/>
    <property type="match status" value="1"/>
</dbReference>
<dbReference type="EMBL" id="PJZH01000004">
    <property type="protein sequence ID" value="PLR37625.1"/>
    <property type="molecule type" value="Genomic_DNA"/>
</dbReference>
<dbReference type="SUPFAM" id="SSF56281">
    <property type="entry name" value="Metallo-hydrolase/oxidoreductase"/>
    <property type="match status" value="1"/>
</dbReference>
<sequence>MTIYVCSTCGTAYPPVAAAPAHCPICDDERQWVPFEGQKWTTAEQIDRHYSHAWQLHEPGLFSLHPTPELGIGQRAFLLQTPHGNILWDCTALLDDATKALVQSLGGLAHIAVSHPHYYTRMQDWSAAFGNVPIHLHAADRSWVVRPSPAIHFWKGESLDLVPGVQLACLGGHFPGATVLHWNGTHDRTGVVLVGDTLQITPDSTHLSFMWSYPNLLPLGASDVRHIGVRLDTLAFDRMYGAFPGQQIRQGGKRVVAQAVKRYLERLS</sequence>
<evidence type="ECO:0000313" key="3">
    <source>
        <dbReference type="Proteomes" id="UP000234503"/>
    </source>
</evidence>
<keyword evidence="2" id="KW-0378">Hydrolase</keyword>
<name>A0A2N5E820_9GAMM</name>
<keyword evidence="3" id="KW-1185">Reference proteome</keyword>
<dbReference type="SMART" id="SM00849">
    <property type="entry name" value="Lactamase_B"/>
    <property type="match status" value="1"/>
</dbReference>
<dbReference type="Proteomes" id="UP000234503">
    <property type="component" value="Unassembled WGS sequence"/>
</dbReference>
<dbReference type="RefSeq" id="WP_101823752.1">
    <property type="nucleotide sequence ID" value="NZ_PJZH01000004.1"/>
</dbReference>
<protein>
    <submittedName>
        <fullName evidence="2">MBL fold metallo-hydrolase</fullName>
    </submittedName>
</protein>
<gene>
    <name evidence="2" type="ORF">CYR32_07405</name>
</gene>
<proteinExistence type="predicted"/>
<evidence type="ECO:0000313" key="2">
    <source>
        <dbReference type="EMBL" id="PLR37625.1"/>
    </source>
</evidence>
<dbReference type="InterPro" id="IPR001279">
    <property type="entry name" value="Metallo-B-lactamas"/>
</dbReference>
<comment type="caution">
    <text evidence="2">The sequence shown here is derived from an EMBL/GenBank/DDBJ whole genome shotgun (WGS) entry which is preliminary data.</text>
</comment>
<dbReference type="PANTHER" id="PTHR36839:SF1">
    <property type="entry name" value="METALLO-BETA-LACTAMASE FAMILY PROTEIN (AFU_ORTHOLOGUE AFUA_5G12770)"/>
    <property type="match status" value="1"/>
</dbReference>
<dbReference type="OrthoDB" id="2373347at2"/>
<dbReference type="GO" id="GO:0016787">
    <property type="term" value="F:hydrolase activity"/>
    <property type="evidence" value="ECO:0007669"/>
    <property type="project" value="UniProtKB-KW"/>
</dbReference>
<dbReference type="AlphaFoldDB" id="A0A2N5E820"/>
<dbReference type="InterPro" id="IPR036866">
    <property type="entry name" value="RibonucZ/Hydroxyglut_hydro"/>
</dbReference>
<feature type="domain" description="Metallo-beta-lactamase" evidence="1">
    <location>
        <begin position="73"/>
        <end position="238"/>
    </location>
</feature>
<organism evidence="2 3">
    <name type="scientific">Chimaeribacter coloradensis</name>
    <dbReference type="NCBI Taxonomy" id="2060068"/>
    <lineage>
        <taxon>Bacteria</taxon>
        <taxon>Pseudomonadati</taxon>
        <taxon>Pseudomonadota</taxon>
        <taxon>Gammaproteobacteria</taxon>
        <taxon>Enterobacterales</taxon>
        <taxon>Yersiniaceae</taxon>
        <taxon>Chimaeribacter</taxon>
    </lineage>
</organism>
<dbReference type="PANTHER" id="PTHR36839">
    <property type="entry name" value="METALLO-BETA-LACTAMASE FAMILY PROTEIN (AFU_ORTHOLOGUE AFUA_5G12770)"/>
    <property type="match status" value="1"/>
</dbReference>
<accession>A0A2N5E820</accession>
<reference evidence="2 3" key="1">
    <citation type="submission" date="2017-12" db="EMBL/GenBank/DDBJ databases">
        <title>Characterization of six clinical isolates of Enterochimera gen. nov., a novel genus of the Yersiniaciae family and the three species Enterochimera arupensis sp. nov., Enterochimera coloradensis sp. nov, and Enterochimera californica sp. nov.</title>
        <authorList>
            <person name="Rossi A."/>
            <person name="Fisher M."/>
        </authorList>
    </citation>
    <scope>NUCLEOTIDE SEQUENCE [LARGE SCALE GENOMIC DNA]</scope>
    <source>
        <strain evidence="3">2016-Iso4</strain>
    </source>
</reference>
<evidence type="ECO:0000259" key="1">
    <source>
        <dbReference type="SMART" id="SM00849"/>
    </source>
</evidence>